<dbReference type="Proteomes" id="UP000309174">
    <property type="component" value="Unassembled WGS sequence"/>
</dbReference>
<dbReference type="AlphaFoldDB" id="A0A5C4J5Q8"/>
<dbReference type="Pfam" id="PF05787">
    <property type="entry name" value="PhoX"/>
    <property type="match status" value="2"/>
</dbReference>
<dbReference type="InterPro" id="IPR008557">
    <property type="entry name" value="PhoX"/>
</dbReference>
<reference evidence="1 2" key="1">
    <citation type="submission" date="2019-05" db="EMBL/GenBank/DDBJ databases">
        <title>Draft genome sequence of Actinomadura sp. 14C53.</title>
        <authorList>
            <person name="Saricaoglu S."/>
            <person name="Isik K."/>
        </authorList>
    </citation>
    <scope>NUCLEOTIDE SEQUENCE [LARGE SCALE GENOMIC DNA]</scope>
    <source>
        <strain evidence="1 2">14C53</strain>
    </source>
</reference>
<evidence type="ECO:0000313" key="2">
    <source>
        <dbReference type="Proteomes" id="UP000309174"/>
    </source>
</evidence>
<dbReference type="EMBL" id="VCKW01000170">
    <property type="protein sequence ID" value="TMQ92223.1"/>
    <property type="molecule type" value="Genomic_DNA"/>
</dbReference>
<organism evidence="1 2">
    <name type="scientific">Actinomadura soli</name>
    <dbReference type="NCBI Taxonomy" id="2508997"/>
    <lineage>
        <taxon>Bacteria</taxon>
        <taxon>Bacillati</taxon>
        <taxon>Actinomycetota</taxon>
        <taxon>Actinomycetes</taxon>
        <taxon>Streptosporangiales</taxon>
        <taxon>Thermomonosporaceae</taxon>
        <taxon>Actinomadura</taxon>
    </lineage>
</organism>
<evidence type="ECO:0000313" key="1">
    <source>
        <dbReference type="EMBL" id="TMQ92223.1"/>
    </source>
</evidence>
<sequence length="491" mass="52861">MTQLDRRRFLTTAGGTVAAGLAMQTLGSHAAWAQAGRPHHGNPGYGPLRRTRAANTGEELLAVPAGFTYTVFGITGDRMNDGQPTPIAHDGMAAFRSQRRGVVRLIRNHEVRNPPGSPTGRVHIPGSARYDDLGVAGTTTVDVDPRSGRVLQHFVSLNGTIVNCAGGMMMGQRGWLTCEETTAGPKQGWQQKHGYVYQVPLHGPRPGRPVNAQPVKAMGRFSHEAVAVDPRTGHVYETEDDSGKPNGFFRYRPRNPYRLEAGGVLEMLKIVDRPGYDCREGQRMGSQLPVEWVRIDDPDPDLENGAATCTQQGLAAGGAKFNRLEGCWYGDGSIYFNSTSGGDAKNGDAPNPDGFQEGYGQVWRYIPHRNGKGALVMVYESPGRKALDSPDNLTFTPRGGIILCEDDASGADEDTHPLAPGLSNVNRLIGLDPGGQPFEFALNVTDDSEFAGACFSPDGDTLFANTLGSTNTVTPPGRTYAIHGPWRRGPL</sequence>
<gene>
    <name evidence="1" type="ORF">ETD83_27760</name>
</gene>
<dbReference type="RefSeq" id="WP_138648160.1">
    <property type="nucleotide sequence ID" value="NZ_VCKW01000170.1"/>
</dbReference>
<name>A0A5C4J5Q8_9ACTN</name>
<dbReference type="OrthoDB" id="5169219at2"/>
<dbReference type="PANTHER" id="PTHR35399:SF4">
    <property type="entry name" value="MEMBRANE PROTEIN"/>
    <property type="match status" value="1"/>
</dbReference>
<accession>A0A5C4J5Q8</accession>
<proteinExistence type="predicted"/>
<dbReference type="InterPro" id="IPR006311">
    <property type="entry name" value="TAT_signal"/>
</dbReference>
<dbReference type="PANTHER" id="PTHR35399">
    <property type="entry name" value="SLR8030 PROTEIN"/>
    <property type="match status" value="1"/>
</dbReference>
<comment type="caution">
    <text evidence="1">The sequence shown here is derived from an EMBL/GenBank/DDBJ whole genome shotgun (WGS) entry which is preliminary data.</text>
</comment>
<dbReference type="PROSITE" id="PS51318">
    <property type="entry name" value="TAT"/>
    <property type="match status" value="1"/>
</dbReference>
<keyword evidence="2" id="KW-1185">Reference proteome</keyword>
<protein>
    <submittedName>
        <fullName evidence="1">DUF839 domain-containing protein</fullName>
    </submittedName>
</protein>